<protein>
    <submittedName>
        <fullName evidence="3">Beta_helix domain-containing protein</fullName>
    </submittedName>
</protein>
<dbReference type="WBParaSite" id="SBAD_0000064601-mRNA-1">
    <property type="protein sequence ID" value="SBAD_0000064601-mRNA-1"/>
    <property type="gene ID" value="SBAD_0000064601"/>
</dbReference>
<organism evidence="3">
    <name type="scientific">Soboliphyme baturini</name>
    <dbReference type="NCBI Taxonomy" id="241478"/>
    <lineage>
        <taxon>Eukaryota</taxon>
        <taxon>Metazoa</taxon>
        <taxon>Ecdysozoa</taxon>
        <taxon>Nematoda</taxon>
        <taxon>Enoplea</taxon>
        <taxon>Dorylaimia</taxon>
        <taxon>Dioctophymatida</taxon>
        <taxon>Dioctophymatoidea</taxon>
        <taxon>Soboliphymatidae</taxon>
        <taxon>Soboliphyme</taxon>
    </lineage>
</organism>
<sequence>ELKSDRIKLGKNSIADFHQSAILINGTKSHDQDLGYTLIRDSSHVGIEVSERVERFMLRNAIFINISGIGVNIEGSLSKVGIENVEFVNCSSHSMSVKSQALEVEEITLTKVIVIGQGHGGSIHVEANFTRCLTVSHCYLNIGRNTGIVLKQSCLNNGRSMLTQNSTVIFTNNTLMQNDGVLLDLAVPDGATINISNNYVSKNNPSNASALFVLHGCDATESSWLSYSNSSLIIEGNLFTKNEANYAISIIGANQDVFVVVTRNMFLRNKNDGAVIFVQASEAVQLFCNYFEDNFTPYGIITDFTSMKGTVDWRDNCWITKNDTNLFISTTAVKHGASVEPAVQANVEIDKQTLSSFTSRCEESCDSPR</sequence>
<evidence type="ECO:0000313" key="1">
    <source>
        <dbReference type="EMBL" id="VDO85898.1"/>
    </source>
</evidence>
<dbReference type="Proteomes" id="UP000270296">
    <property type="component" value="Unassembled WGS sequence"/>
</dbReference>
<name>A0A183IAH9_9BILA</name>
<reference evidence="1 2" key="2">
    <citation type="submission" date="2018-11" db="EMBL/GenBank/DDBJ databases">
        <authorList>
            <consortium name="Pathogen Informatics"/>
        </authorList>
    </citation>
    <scope>NUCLEOTIDE SEQUENCE [LARGE SCALE GENOMIC DNA]</scope>
</reference>
<evidence type="ECO:0000313" key="3">
    <source>
        <dbReference type="WBParaSite" id="SBAD_0000064601-mRNA-1"/>
    </source>
</evidence>
<dbReference type="InterPro" id="IPR011050">
    <property type="entry name" value="Pectin_lyase_fold/virulence"/>
</dbReference>
<dbReference type="EMBL" id="UZAM01002281">
    <property type="protein sequence ID" value="VDO85898.1"/>
    <property type="molecule type" value="Genomic_DNA"/>
</dbReference>
<reference evidence="3" key="1">
    <citation type="submission" date="2016-06" db="UniProtKB">
        <authorList>
            <consortium name="WormBaseParasite"/>
        </authorList>
    </citation>
    <scope>IDENTIFICATION</scope>
</reference>
<dbReference type="SUPFAM" id="SSF51126">
    <property type="entry name" value="Pectin lyase-like"/>
    <property type="match status" value="1"/>
</dbReference>
<keyword evidence="2" id="KW-1185">Reference proteome</keyword>
<evidence type="ECO:0000313" key="2">
    <source>
        <dbReference type="Proteomes" id="UP000270296"/>
    </source>
</evidence>
<accession>A0A183IAH9</accession>
<proteinExistence type="predicted"/>
<dbReference type="AlphaFoldDB" id="A0A183IAH9"/>
<gene>
    <name evidence="1" type="ORF">SBAD_LOCUS623</name>
</gene>